<reference evidence="1 2" key="1">
    <citation type="journal article" date="2021" name="Elife">
        <title>Chloroplast acquisition without the gene transfer in kleptoplastic sea slugs, Plakobranchus ocellatus.</title>
        <authorList>
            <person name="Maeda T."/>
            <person name="Takahashi S."/>
            <person name="Yoshida T."/>
            <person name="Shimamura S."/>
            <person name="Takaki Y."/>
            <person name="Nagai Y."/>
            <person name="Toyoda A."/>
            <person name="Suzuki Y."/>
            <person name="Arimoto A."/>
            <person name="Ishii H."/>
            <person name="Satoh N."/>
            <person name="Nishiyama T."/>
            <person name="Hasebe M."/>
            <person name="Maruyama T."/>
            <person name="Minagawa J."/>
            <person name="Obokata J."/>
            <person name="Shigenobu S."/>
        </authorList>
    </citation>
    <scope>NUCLEOTIDE SEQUENCE [LARGE SCALE GENOMIC DNA]</scope>
</reference>
<name>A0AAV4GU79_9GAST</name>
<proteinExistence type="predicted"/>
<evidence type="ECO:0000313" key="2">
    <source>
        <dbReference type="Proteomes" id="UP000762676"/>
    </source>
</evidence>
<comment type="caution">
    <text evidence="1">The sequence shown here is derived from an EMBL/GenBank/DDBJ whole genome shotgun (WGS) entry which is preliminary data.</text>
</comment>
<dbReference type="Proteomes" id="UP000762676">
    <property type="component" value="Unassembled WGS sequence"/>
</dbReference>
<organism evidence="1 2">
    <name type="scientific">Elysia marginata</name>
    <dbReference type="NCBI Taxonomy" id="1093978"/>
    <lineage>
        <taxon>Eukaryota</taxon>
        <taxon>Metazoa</taxon>
        <taxon>Spiralia</taxon>
        <taxon>Lophotrochozoa</taxon>
        <taxon>Mollusca</taxon>
        <taxon>Gastropoda</taxon>
        <taxon>Heterobranchia</taxon>
        <taxon>Euthyneura</taxon>
        <taxon>Panpulmonata</taxon>
        <taxon>Sacoglossa</taxon>
        <taxon>Placobranchoidea</taxon>
        <taxon>Plakobranchidae</taxon>
        <taxon>Elysia</taxon>
    </lineage>
</organism>
<evidence type="ECO:0000313" key="1">
    <source>
        <dbReference type="EMBL" id="GFR88937.1"/>
    </source>
</evidence>
<sequence length="211" mass="24133">MPPQRAAAKPQTVRGDIKVVFGGGASGAVEAATEPLCRVMEMAAEIWAAVRRSGVHPDDDVGNDILMKRLQGEYKDFAASYPIPFRWMVQAREYEPAAFEKYLRNHVAAMYRSRKEFMAAQGEYLVILYKIRHPRVGGRQLERYRKAIAKSLQTDDERFSAALEEAHKDVKRLDEKVDADRRQRIFAYLSRRKAEQRAATVKDLHSAVKHE</sequence>
<protein>
    <submittedName>
        <fullName evidence="1">Uncharacterized protein</fullName>
    </submittedName>
</protein>
<gene>
    <name evidence="1" type="ORF">ElyMa_002530200</name>
</gene>
<dbReference type="EMBL" id="BMAT01005195">
    <property type="protein sequence ID" value="GFR88937.1"/>
    <property type="molecule type" value="Genomic_DNA"/>
</dbReference>
<keyword evidence="2" id="KW-1185">Reference proteome</keyword>
<dbReference type="AlphaFoldDB" id="A0AAV4GU79"/>
<accession>A0AAV4GU79</accession>